<dbReference type="Pfam" id="PF03184">
    <property type="entry name" value="DDE_1"/>
    <property type="match status" value="1"/>
</dbReference>
<evidence type="ECO:0000259" key="1">
    <source>
        <dbReference type="Pfam" id="PF03184"/>
    </source>
</evidence>
<reference evidence="2 3" key="1">
    <citation type="submission" date="2024-04" db="EMBL/GenBank/DDBJ databases">
        <title>Tritrichomonas musculus Genome.</title>
        <authorList>
            <person name="Alves-Ferreira E."/>
            <person name="Grigg M."/>
            <person name="Lorenzi H."/>
            <person name="Galac M."/>
        </authorList>
    </citation>
    <scope>NUCLEOTIDE SEQUENCE [LARGE SCALE GENOMIC DNA]</scope>
    <source>
        <strain evidence="2 3">EAF2021</strain>
    </source>
</reference>
<dbReference type="Proteomes" id="UP001470230">
    <property type="component" value="Unassembled WGS sequence"/>
</dbReference>
<comment type="caution">
    <text evidence="2">The sequence shown here is derived from an EMBL/GenBank/DDBJ whole genome shotgun (WGS) entry which is preliminary data.</text>
</comment>
<accession>A0ABR2H1N9</accession>
<gene>
    <name evidence="2" type="ORF">M9Y10_031010</name>
</gene>
<organism evidence="2 3">
    <name type="scientific">Tritrichomonas musculus</name>
    <dbReference type="NCBI Taxonomy" id="1915356"/>
    <lineage>
        <taxon>Eukaryota</taxon>
        <taxon>Metamonada</taxon>
        <taxon>Parabasalia</taxon>
        <taxon>Tritrichomonadida</taxon>
        <taxon>Tritrichomonadidae</taxon>
        <taxon>Tritrichomonas</taxon>
    </lineage>
</organism>
<evidence type="ECO:0000313" key="2">
    <source>
        <dbReference type="EMBL" id="KAK8840075.1"/>
    </source>
</evidence>
<dbReference type="InterPro" id="IPR004875">
    <property type="entry name" value="DDE_SF_endonuclease_dom"/>
</dbReference>
<dbReference type="EMBL" id="JAPFFF010000048">
    <property type="protein sequence ID" value="KAK8840075.1"/>
    <property type="molecule type" value="Genomic_DNA"/>
</dbReference>
<sequence length="245" mass="27802">MISQLKEKQKFDGSFSKNYFDTLLKRIAPDYEKRVVQPVDFERGFLSKSDITKYFEVLKNLKIDKILPKLIINLDERGFGGSVSGRKKPIKYIVSRNYKGKLRYQYQEASSHITSLVGITASGIILPPCAIIKRGSENPDGSSCPYFGKMKVYCSPNAFITRKIFEHYIQNTVIDYIQKVREEINDPDKPALIIYDGLKGHLSDILFSRCTEQNIYIVLIPSSSIYESVSAGATLRLSPHVNTNS</sequence>
<name>A0ABR2H1N9_9EUKA</name>
<feature type="domain" description="DDE-1" evidence="1">
    <location>
        <begin position="112"/>
        <end position="227"/>
    </location>
</feature>
<proteinExistence type="predicted"/>
<protein>
    <recommendedName>
        <fullName evidence="1">DDE-1 domain-containing protein</fullName>
    </recommendedName>
</protein>
<evidence type="ECO:0000313" key="3">
    <source>
        <dbReference type="Proteomes" id="UP001470230"/>
    </source>
</evidence>
<keyword evidence="3" id="KW-1185">Reference proteome</keyword>